<evidence type="ECO:0000256" key="1">
    <source>
        <dbReference type="SAM" id="Phobius"/>
    </source>
</evidence>
<reference evidence="2 3" key="1">
    <citation type="submission" date="2020-08" db="EMBL/GenBank/DDBJ databases">
        <title>A Genomic Blueprint of the Chicken Gut Microbiome.</title>
        <authorList>
            <person name="Gilroy R."/>
            <person name="Ravi A."/>
            <person name="Getino M."/>
            <person name="Pursley I."/>
            <person name="Horton D.L."/>
            <person name="Alikhan N.-F."/>
            <person name="Baker D."/>
            <person name="Gharbi K."/>
            <person name="Hall N."/>
            <person name="Watson M."/>
            <person name="Adriaenssens E.M."/>
            <person name="Foster-Nyarko E."/>
            <person name="Jarju S."/>
            <person name="Secka A."/>
            <person name="Antonio M."/>
            <person name="Oren A."/>
            <person name="Chaudhuri R."/>
            <person name="La Ragione R.M."/>
            <person name="Hildebrand F."/>
            <person name="Pallen M.J."/>
        </authorList>
    </citation>
    <scope>NUCLEOTIDE SEQUENCE [LARGE SCALE GENOMIC DNA]</scope>
    <source>
        <strain evidence="2 3">Sa3CVN1</strain>
    </source>
</reference>
<proteinExistence type="predicted"/>
<evidence type="ECO:0008006" key="4">
    <source>
        <dbReference type="Google" id="ProtNLM"/>
    </source>
</evidence>
<dbReference type="Proteomes" id="UP000627781">
    <property type="component" value="Unassembled WGS sequence"/>
</dbReference>
<comment type="caution">
    <text evidence="2">The sequence shown here is derived from an EMBL/GenBank/DDBJ whole genome shotgun (WGS) entry which is preliminary data.</text>
</comment>
<organism evidence="2 3">
    <name type="scientific">Clostridium cibarium</name>
    <dbReference type="NCBI Taxonomy" id="2762247"/>
    <lineage>
        <taxon>Bacteria</taxon>
        <taxon>Bacillati</taxon>
        <taxon>Bacillota</taxon>
        <taxon>Clostridia</taxon>
        <taxon>Eubacteriales</taxon>
        <taxon>Clostridiaceae</taxon>
        <taxon>Clostridium</taxon>
    </lineage>
</organism>
<gene>
    <name evidence="2" type="ORF">H9661_09575</name>
</gene>
<feature type="transmembrane region" description="Helical" evidence="1">
    <location>
        <begin position="138"/>
        <end position="168"/>
    </location>
</feature>
<feature type="transmembrane region" description="Helical" evidence="1">
    <location>
        <begin position="63"/>
        <end position="79"/>
    </location>
</feature>
<feature type="transmembrane region" description="Helical" evidence="1">
    <location>
        <begin position="180"/>
        <end position="200"/>
    </location>
</feature>
<feature type="transmembrane region" description="Helical" evidence="1">
    <location>
        <begin position="100"/>
        <end position="118"/>
    </location>
</feature>
<accession>A0ABR8PU00</accession>
<feature type="transmembrane region" description="Helical" evidence="1">
    <location>
        <begin position="220"/>
        <end position="247"/>
    </location>
</feature>
<dbReference type="EMBL" id="JACSRA010000012">
    <property type="protein sequence ID" value="MBD7911604.1"/>
    <property type="molecule type" value="Genomic_DNA"/>
</dbReference>
<feature type="transmembrane region" description="Helical" evidence="1">
    <location>
        <begin position="21"/>
        <end position="43"/>
    </location>
</feature>
<protein>
    <recommendedName>
        <fullName evidence="4">ABC-2 family transporter protein</fullName>
    </recommendedName>
</protein>
<keyword evidence="1" id="KW-0812">Transmembrane</keyword>
<keyword evidence="3" id="KW-1185">Reference proteome</keyword>
<keyword evidence="1" id="KW-1133">Transmembrane helix</keyword>
<evidence type="ECO:0000313" key="3">
    <source>
        <dbReference type="Proteomes" id="UP000627781"/>
    </source>
</evidence>
<evidence type="ECO:0000313" key="2">
    <source>
        <dbReference type="EMBL" id="MBD7911604.1"/>
    </source>
</evidence>
<keyword evidence="1" id="KW-0472">Membrane</keyword>
<sequence>MLKILNLFKLELYKLKKQKTLKVLLLLVILLSVLSAFSEIRILAEQGVSSSGKLSYEKAFQDIFMYFVCAVFAGLYIGADFSNRTIQSYLSSGHSRISIIIAKSLGFFMGTTIIMLLYPITVTIINTIKFGWGEPFTFLSFCYILRVALLGSILNIGTNSVFVLFAFIFKDIPKTICASLLFPILFSFFQSLIGDVIPILKSVINVTTLAQLKNISIATISYQQIFVIFLSFLIITIITLSLTYIIFDKAEIK</sequence>
<name>A0ABR8PU00_9CLOT</name>